<keyword evidence="6 11" id="KW-0238">DNA-binding</keyword>
<keyword evidence="7" id="KW-0804">Transcription</keyword>
<evidence type="ECO:0000256" key="1">
    <source>
        <dbReference type="ARBA" id="ARBA00004496"/>
    </source>
</evidence>
<evidence type="ECO:0000256" key="8">
    <source>
        <dbReference type="PROSITE-ProRule" id="PRU00169"/>
    </source>
</evidence>
<dbReference type="InterPro" id="IPR018060">
    <property type="entry name" value="HTH_AraC"/>
</dbReference>
<keyword evidence="5" id="KW-0805">Transcription regulation</keyword>
<dbReference type="GO" id="GO:0043565">
    <property type="term" value="F:sequence-specific DNA binding"/>
    <property type="evidence" value="ECO:0007669"/>
    <property type="project" value="InterPro"/>
</dbReference>
<comment type="subcellular location">
    <subcellularLocation>
        <location evidence="1">Cytoplasm</location>
    </subcellularLocation>
</comment>
<evidence type="ECO:0000259" key="9">
    <source>
        <dbReference type="PROSITE" id="PS01124"/>
    </source>
</evidence>
<dbReference type="PROSITE" id="PS01124">
    <property type="entry name" value="HTH_ARAC_FAMILY_2"/>
    <property type="match status" value="1"/>
</dbReference>
<dbReference type="RefSeq" id="WP_076170534.1">
    <property type="nucleotide sequence ID" value="NZ_MRTP01000003.1"/>
</dbReference>
<name>A0A1R1ERZ7_9BACL</name>
<reference evidence="11 12" key="1">
    <citation type="submission" date="2016-11" db="EMBL/GenBank/DDBJ databases">
        <title>Paenibacillus species isolates.</title>
        <authorList>
            <person name="Beno S.M."/>
        </authorList>
    </citation>
    <scope>NUCLEOTIDE SEQUENCE [LARGE SCALE GENOMIC DNA]</scope>
    <source>
        <strain evidence="11 12">FSL R5-0378</strain>
    </source>
</reference>
<dbReference type="Gene3D" id="3.40.50.2300">
    <property type="match status" value="1"/>
</dbReference>
<dbReference type="InterPro" id="IPR001789">
    <property type="entry name" value="Sig_transdc_resp-reg_receiver"/>
</dbReference>
<dbReference type="AlphaFoldDB" id="A0A1R1ERZ7"/>
<dbReference type="PROSITE" id="PS50110">
    <property type="entry name" value="RESPONSE_REGULATORY"/>
    <property type="match status" value="1"/>
</dbReference>
<protein>
    <submittedName>
        <fullName evidence="11">DNA-binding response regulator</fullName>
    </submittedName>
</protein>
<dbReference type="EMBL" id="MRTP01000003">
    <property type="protein sequence ID" value="OMF54633.1"/>
    <property type="molecule type" value="Genomic_DNA"/>
</dbReference>
<keyword evidence="2" id="KW-0963">Cytoplasm</keyword>
<accession>A0A1R1ERZ7</accession>
<comment type="caution">
    <text evidence="11">The sequence shown here is derived from an EMBL/GenBank/DDBJ whole genome shotgun (WGS) entry which is preliminary data.</text>
</comment>
<proteinExistence type="predicted"/>
<evidence type="ECO:0000313" key="11">
    <source>
        <dbReference type="EMBL" id="OMF54633.1"/>
    </source>
</evidence>
<evidence type="ECO:0000256" key="7">
    <source>
        <dbReference type="ARBA" id="ARBA00023163"/>
    </source>
</evidence>
<dbReference type="InterPro" id="IPR009057">
    <property type="entry name" value="Homeodomain-like_sf"/>
</dbReference>
<keyword evidence="3 8" id="KW-0597">Phosphoprotein</keyword>
<dbReference type="Pfam" id="PF00072">
    <property type="entry name" value="Response_reg"/>
    <property type="match status" value="1"/>
</dbReference>
<evidence type="ECO:0000256" key="6">
    <source>
        <dbReference type="ARBA" id="ARBA00023125"/>
    </source>
</evidence>
<dbReference type="Gene3D" id="1.10.10.60">
    <property type="entry name" value="Homeodomain-like"/>
    <property type="match status" value="2"/>
</dbReference>
<evidence type="ECO:0000256" key="3">
    <source>
        <dbReference type="ARBA" id="ARBA00022553"/>
    </source>
</evidence>
<evidence type="ECO:0000256" key="2">
    <source>
        <dbReference type="ARBA" id="ARBA00022490"/>
    </source>
</evidence>
<dbReference type="SMART" id="SM00448">
    <property type="entry name" value="REC"/>
    <property type="match status" value="1"/>
</dbReference>
<keyword evidence="12" id="KW-1185">Reference proteome</keyword>
<dbReference type="SUPFAM" id="SSF46689">
    <property type="entry name" value="Homeodomain-like"/>
    <property type="match status" value="2"/>
</dbReference>
<sequence length="520" mass="58931">MLNVLLVDDEPWVLEGLRTMIDWNKYGFQVCGEAQSGPDALRFIQEHRPELVVTDINMPVLSGIELIEQSNRLLAKPPKFVVLSGYDDFSYAQAAMRQRVAEYLLKPVDDEEIGELLVKLSRKIGDEIQAEHHQAKKELLAVSHMMNRLIQGEYGEAMEEQIKRSLKLEGNSELQCLLVWIENVFDPAEVSPLLTRGFEGETGCLFQDGCGRMGFVAQSGASVSGRLQDAAIQIHRELTERLDEPVIIAVSEPKRSLRSIRELYAQTVEVVERKRCLGKSGVFFYQECIRPVNRERLLQTFKTLLETVQEGDPEGITACVKESFAWIAAGPVEMEWVKTHVADMEWSVCGLIKDLNGDPAALMKAQERQLGTLGEIRDYRALQAYVERFCLQAGTLLSELKLSSESNTIYQVVQYVDREFRGRLQLQDLARHFHMNATYLGQLFKKTTGKPFNEYLGDKRIEEAKRLLKRSPLKISDVALQVGYPNTDYFINKFKLKTGMLPSAYKQDAGNSPDGPMGER</sequence>
<dbReference type="PANTHER" id="PTHR42713">
    <property type="entry name" value="HISTIDINE KINASE-RELATED"/>
    <property type="match status" value="1"/>
</dbReference>
<dbReference type="CDD" id="cd17536">
    <property type="entry name" value="REC_YesN-like"/>
    <property type="match status" value="1"/>
</dbReference>
<dbReference type="InterPro" id="IPR051552">
    <property type="entry name" value="HptR"/>
</dbReference>
<feature type="modified residue" description="4-aspartylphosphate" evidence="8">
    <location>
        <position position="55"/>
    </location>
</feature>
<feature type="domain" description="HTH araC/xylS-type" evidence="9">
    <location>
        <begin position="410"/>
        <end position="508"/>
    </location>
</feature>
<evidence type="ECO:0000259" key="10">
    <source>
        <dbReference type="PROSITE" id="PS50110"/>
    </source>
</evidence>
<gene>
    <name evidence="11" type="ORF">BK138_15850</name>
</gene>
<dbReference type="STRING" id="297318.BK138_15850"/>
<dbReference type="InterPro" id="IPR011006">
    <property type="entry name" value="CheY-like_superfamily"/>
</dbReference>
<dbReference type="InterPro" id="IPR018062">
    <property type="entry name" value="HTH_AraC-typ_CS"/>
</dbReference>
<dbReference type="GO" id="GO:0005737">
    <property type="term" value="C:cytoplasm"/>
    <property type="evidence" value="ECO:0007669"/>
    <property type="project" value="UniProtKB-SubCell"/>
</dbReference>
<keyword evidence="4" id="KW-0902">Two-component regulatory system</keyword>
<evidence type="ECO:0000256" key="4">
    <source>
        <dbReference type="ARBA" id="ARBA00023012"/>
    </source>
</evidence>
<organism evidence="11 12">
    <name type="scientific">Paenibacillus rhizosphaerae</name>
    <dbReference type="NCBI Taxonomy" id="297318"/>
    <lineage>
        <taxon>Bacteria</taxon>
        <taxon>Bacillati</taxon>
        <taxon>Bacillota</taxon>
        <taxon>Bacilli</taxon>
        <taxon>Bacillales</taxon>
        <taxon>Paenibacillaceae</taxon>
        <taxon>Paenibacillus</taxon>
    </lineage>
</organism>
<feature type="domain" description="Response regulatory" evidence="10">
    <location>
        <begin position="3"/>
        <end position="121"/>
    </location>
</feature>
<dbReference type="SUPFAM" id="SSF52172">
    <property type="entry name" value="CheY-like"/>
    <property type="match status" value="1"/>
</dbReference>
<evidence type="ECO:0000256" key="5">
    <source>
        <dbReference type="ARBA" id="ARBA00023015"/>
    </source>
</evidence>
<dbReference type="GO" id="GO:0003700">
    <property type="term" value="F:DNA-binding transcription factor activity"/>
    <property type="evidence" value="ECO:0007669"/>
    <property type="project" value="InterPro"/>
</dbReference>
<dbReference type="PROSITE" id="PS00041">
    <property type="entry name" value="HTH_ARAC_FAMILY_1"/>
    <property type="match status" value="1"/>
</dbReference>
<dbReference type="SMART" id="SM00342">
    <property type="entry name" value="HTH_ARAC"/>
    <property type="match status" value="1"/>
</dbReference>
<dbReference type="GO" id="GO:0000160">
    <property type="term" value="P:phosphorelay signal transduction system"/>
    <property type="evidence" value="ECO:0007669"/>
    <property type="project" value="UniProtKB-KW"/>
</dbReference>
<dbReference type="PANTHER" id="PTHR42713:SF3">
    <property type="entry name" value="TRANSCRIPTIONAL REGULATORY PROTEIN HPTR"/>
    <property type="match status" value="1"/>
</dbReference>
<dbReference type="Pfam" id="PF12833">
    <property type="entry name" value="HTH_18"/>
    <property type="match status" value="1"/>
</dbReference>
<evidence type="ECO:0000313" key="12">
    <source>
        <dbReference type="Proteomes" id="UP000187172"/>
    </source>
</evidence>
<dbReference type="Proteomes" id="UP000187172">
    <property type="component" value="Unassembled WGS sequence"/>
</dbReference>